<comment type="caution">
    <text evidence="1">The sequence shown here is derived from an EMBL/GenBank/DDBJ whole genome shotgun (WGS) entry which is preliminary data.</text>
</comment>
<accession>A0A8S3KI35</accession>
<dbReference type="EMBL" id="CAJOBI010371092">
    <property type="protein sequence ID" value="CAF5229560.1"/>
    <property type="molecule type" value="Genomic_DNA"/>
</dbReference>
<reference evidence="1" key="1">
    <citation type="submission" date="2021-02" db="EMBL/GenBank/DDBJ databases">
        <authorList>
            <person name="Nowell W R."/>
        </authorList>
    </citation>
    <scope>NUCLEOTIDE SEQUENCE</scope>
</reference>
<feature type="non-terminal residue" evidence="1">
    <location>
        <position position="9"/>
    </location>
</feature>
<protein>
    <submittedName>
        <fullName evidence="1">Uncharacterized protein</fullName>
    </submittedName>
</protein>
<evidence type="ECO:0000313" key="1">
    <source>
        <dbReference type="EMBL" id="CAF5229560.1"/>
    </source>
</evidence>
<name>A0A8S3KI35_9BILA</name>
<gene>
    <name evidence="1" type="ORF">SMN809_LOCUS86480</name>
</gene>
<organism evidence="1 2">
    <name type="scientific">Rotaria magnacalcarata</name>
    <dbReference type="NCBI Taxonomy" id="392030"/>
    <lineage>
        <taxon>Eukaryota</taxon>
        <taxon>Metazoa</taxon>
        <taxon>Spiralia</taxon>
        <taxon>Gnathifera</taxon>
        <taxon>Rotifera</taxon>
        <taxon>Eurotatoria</taxon>
        <taxon>Bdelloidea</taxon>
        <taxon>Philodinida</taxon>
        <taxon>Philodinidae</taxon>
        <taxon>Rotaria</taxon>
    </lineage>
</organism>
<sequence>MASNERAKR</sequence>
<evidence type="ECO:0000313" key="2">
    <source>
        <dbReference type="Proteomes" id="UP000676336"/>
    </source>
</evidence>
<dbReference type="Proteomes" id="UP000676336">
    <property type="component" value="Unassembled WGS sequence"/>
</dbReference>
<proteinExistence type="predicted"/>